<sequence length="224" mass="25278">MSIIADGNAKFSWLSEEHGRLQQEVESQDRTIAQQRAALKHLQDEFRTLHAKLDCEIARTEKDSELAALTQNFSHIWTEKEAELVALAQKFEGALHQVKALNWSQQLPQSMQTHVPSMSSATPHPISRFDLQEEVGQDVEGEPCHAHMPIDTERTLGVPPREVTAGSVAEEVIQMLRMDTVGCLYSTPCCKVNSRKHHQLAVVKEEIMSDKEWNDNLASDFLLL</sequence>
<evidence type="ECO:0000313" key="3">
    <source>
        <dbReference type="Proteomes" id="UP000054018"/>
    </source>
</evidence>
<protein>
    <submittedName>
        <fullName evidence="2">Uncharacterized protein</fullName>
    </submittedName>
</protein>
<gene>
    <name evidence="2" type="ORF">PISMIDRAFT_22854</name>
</gene>
<evidence type="ECO:0000256" key="1">
    <source>
        <dbReference type="SAM" id="Coils"/>
    </source>
</evidence>
<feature type="coiled-coil region" evidence="1">
    <location>
        <begin position="25"/>
        <end position="52"/>
    </location>
</feature>
<dbReference type="Proteomes" id="UP000054018">
    <property type="component" value="Unassembled WGS sequence"/>
</dbReference>
<dbReference type="HOGENOM" id="CLU_1235460_0_0_1"/>
<dbReference type="AlphaFoldDB" id="A0A0C9ZT25"/>
<reference evidence="2 3" key="1">
    <citation type="submission" date="2014-04" db="EMBL/GenBank/DDBJ databases">
        <authorList>
            <consortium name="DOE Joint Genome Institute"/>
            <person name="Kuo A."/>
            <person name="Kohler A."/>
            <person name="Costa M.D."/>
            <person name="Nagy L.G."/>
            <person name="Floudas D."/>
            <person name="Copeland A."/>
            <person name="Barry K.W."/>
            <person name="Cichocki N."/>
            <person name="Veneault-Fourrey C."/>
            <person name="LaButti K."/>
            <person name="Lindquist E.A."/>
            <person name="Lipzen A."/>
            <person name="Lundell T."/>
            <person name="Morin E."/>
            <person name="Murat C."/>
            <person name="Sun H."/>
            <person name="Tunlid A."/>
            <person name="Henrissat B."/>
            <person name="Grigoriev I.V."/>
            <person name="Hibbett D.S."/>
            <person name="Martin F."/>
            <person name="Nordberg H.P."/>
            <person name="Cantor M.N."/>
            <person name="Hua S.X."/>
        </authorList>
    </citation>
    <scope>NUCLEOTIDE SEQUENCE [LARGE SCALE GENOMIC DNA]</scope>
    <source>
        <strain evidence="2 3">441</strain>
    </source>
</reference>
<keyword evidence="3" id="KW-1185">Reference proteome</keyword>
<proteinExistence type="predicted"/>
<keyword evidence="1" id="KW-0175">Coiled coil</keyword>
<accession>A0A0C9ZT25</accession>
<reference evidence="3" key="2">
    <citation type="submission" date="2015-01" db="EMBL/GenBank/DDBJ databases">
        <title>Evolutionary Origins and Diversification of the Mycorrhizal Mutualists.</title>
        <authorList>
            <consortium name="DOE Joint Genome Institute"/>
            <consortium name="Mycorrhizal Genomics Consortium"/>
            <person name="Kohler A."/>
            <person name="Kuo A."/>
            <person name="Nagy L.G."/>
            <person name="Floudas D."/>
            <person name="Copeland A."/>
            <person name="Barry K.W."/>
            <person name="Cichocki N."/>
            <person name="Veneault-Fourrey C."/>
            <person name="LaButti K."/>
            <person name="Lindquist E.A."/>
            <person name="Lipzen A."/>
            <person name="Lundell T."/>
            <person name="Morin E."/>
            <person name="Murat C."/>
            <person name="Riley R."/>
            <person name="Ohm R."/>
            <person name="Sun H."/>
            <person name="Tunlid A."/>
            <person name="Henrissat B."/>
            <person name="Grigoriev I.V."/>
            <person name="Hibbett D.S."/>
            <person name="Martin F."/>
        </authorList>
    </citation>
    <scope>NUCLEOTIDE SEQUENCE [LARGE SCALE GENOMIC DNA]</scope>
    <source>
        <strain evidence="3">441</strain>
    </source>
</reference>
<name>A0A0C9ZT25_9AGAM</name>
<dbReference type="EMBL" id="KN833708">
    <property type="protein sequence ID" value="KIK25412.1"/>
    <property type="molecule type" value="Genomic_DNA"/>
</dbReference>
<evidence type="ECO:0000313" key="2">
    <source>
        <dbReference type="EMBL" id="KIK25412.1"/>
    </source>
</evidence>
<organism evidence="2 3">
    <name type="scientific">Pisolithus microcarpus 441</name>
    <dbReference type="NCBI Taxonomy" id="765257"/>
    <lineage>
        <taxon>Eukaryota</taxon>
        <taxon>Fungi</taxon>
        <taxon>Dikarya</taxon>
        <taxon>Basidiomycota</taxon>
        <taxon>Agaricomycotina</taxon>
        <taxon>Agaricomycetes</taxon>
        <taxon>Agaricomycetidae</taxon>
        <taxon>Boletales</taxon>
        <taxon>Sclerodermatineae</taxon>
        <taxon>Pisolithaceae</taxon>
        <taxon>Pisolithus</taxon>
    </lineage>
</organism>
<dbReference type="OrthoDB" id="2704484at2759"/>